<evidence type="ECO:0000313" key="1">
    <source>
        <dbReference type="EMBL" id="QJD94647.1"/>
    </source>
</evidence>
<dbReference type="RefSeq" id="WP_169605664.1">
    <property type="nucleotide sequence ID" value="NZ_CP051682.1"/>
</dbReference>
<gene>
    <name evidence="1" type="ORF">HH214_01555</name>
</gene>
<protein>
    <submittedName>
        <fullName evidence="1">Uncharacterized protein</fullName>
    </submittedName>
</protein>
<sequence length="158" mass="18219">MNLFPNLITYKDLLAKLEHDTQRFVNDYNTYGLLDWFLTANALPEWISGSDLASEQLKQIARDKILIMKGLNGHKIDDSKLETDIDEQLRLIRLVCNQAKHSKPKKDIPVIKMANQYFPYTFPMRFGGTITIGEKEFDAAAIIISVKDFWVNIIKNND</sequence>
<evidence type="ECO:0000313" key="2">
    <source>
        <dbReference type="Proteomes" id="UP000503278"/>
    </source>
</evidence>
<reference evidence="1 2" key="1">
    <citation type="submission" date="2020-04" db="EMBL/GenBank/DDBJ databases">
        <title>Genome sequencing of novel species.</title>
        <authorList>
            <person name="Heo J."/>
            <person name="Kim S.-J."/>
            <person name="Kim J.-S."/>
            <person name="Hong S.-B."/>
            <person name="Kwon S.-W."/>
        </authorList>
    </citation>
    <scope>NUCLEOTIDE SEQUENCE [LARGE SCALE GENOMIC DNA]</scope>
    <source>
        <strain evidence="1 2">F39-2</strain>
    </source>
</reference>
<dbReference type="Proteomes" id="UP000503278">
    <property type="component" value="Chromosome"/>
</dbReference>
<organism evidence="1 2">
    <name type="scientific">Mucilaginibacter robiniae</name>
    <dbReference type="NCBI Taxonomy" id="2728022"/>
    <lineage>
        <taxon>Bacteria</taxon>
        <taxon>Pseudomonadati</taxon>
        <taxon>Bacteroidota</taxon>
        <taxon>Sphingobacteriia</taxon>
        <taxon>Sphingobacteriales</taxon>
        <taxon>Sphingobacteriaceae</taxon>
        <taxon>Mucilaginibacter</taxon>
    </lineage>
</organism>
<dbReference type="EMBL" id="CP051682">
    <property type="protein sequence ID" value="QJD94647.1"/>
    <property type="molecule type" value="Genomic_DNA"/>
</dbReference>
<keyword evidence="2" id="KW-1185">Reference proteome</keyword>
<name>A0A7L5DX26_9SPHI</name>
<dbReference type="AlphaFoldDB" id="A0A7L5DX26"/>
<accession>A0A7L5DX26</accession>
<dbReference type="KEGG" id="mrob:HH214_01555"/>
<proteinExistence type="predicted"/>